<dbReference type="EMBL" id="LBWB01000007">
    <property type="protein sequence ID" value="KKR01103.1"/>
    <property type="molecule type" value="Genomic_DNA"/>
</dbReference>
<protein>
    <recommendedName>
        <fullName evidence="3">Class I SAM-dependent methyltransferase</fullName>
    </recommendedName>
</protein>
<evidence type="ECO:0000313" key="1">
    <source>
        <dbReference type="EMBL" id="KKR01103.1"/>
    </source>
</evidence>
<dbReference type="Pfam" id="PF13578">
    <property type="entry name" value="Methyltransf_24"/>
    <property type="match status" value="1"/>
</dbReference>
<dbReference type="AlphaFoldDB" id="A0A0G0MD59"/>
<proteinExistence type="predicted"/>
<gene>
    <name evidence="1" type="ORF">UT24_C0007G0067</name>
</gene>
<comment type="caution">
    <text evidence="1">The sequence shown here is derived from an EMBL/GenBank/DDBJ whole genome shotgun (WGS) entry which is preliminary data.</text>
</comment>
<dbReference type="SUPFAM" id="SSF53335">
    <property type="entry name" value="S-adenosyl-L-methionine-dependent methyltransferases"/>
    <property type="match status" value="1"/>
</dbReference>
<evidence type="ECO:0008006" key="3">
    <source>
        <dbReference type="Google" id="ProtNLM"/>
    </source>
</evidence>
<dbReference type="STRING" id="1618574.UT24_C0007G0067"/>
<dbReference type="Proteomes" id="UP000033881">
    <property type="component" value="Unassembled WGS sequence"/>
</dbReference>
<name>A0A0G0MD59_9BACT</name>
<reference evidence="1 2" key="1">
    <citation type="journal article" date="2015" name="Nature">
        <title>rRNA introns, odd ribosomes, and small enigmatic genomes across a large radiation of phyla.</title>
        <authorList>
            <person name="Brown C.T."/>
            <person name="Hug L.A."/>
            <person name="Thomas B.C."/>
            <person name="Sharon I."/>
            <person name="Castelle C.J."/>
            <person name="Singh A."/>
            <person name="Wilkins M.J."/>
            <person name="Williams K.H."/>
            <person name="Banfield J.F."/>
        </authorList>
    </citation>
    <scope>NUCLEOTIDE SEQUENCE [LARGE SCALE GENOMIC DNA]</scope>
</reference>
<dbReference type="InterPro" id="IPR029063">
    <property type="entry name" value="SAM-dependent_MTases_sf"/>
</dbReference>
<organism evidence="1 2">
    <name type="scientific">Candidatus Woesebacteria bacterium GW2011_GWB1_39_12</name>
    <dbReference type="NCBI Taxonomy" id="1618574"/>
    <lineage>
        <taxon>Bacteria</taxon>
        <taxon>Candidatus Woeseibacteriota</taxon>
    </lineage>
</organism>
<dbReference type="Gene3D" id="3.40.50.150">
    <property type="entry name" value="Vaccinia Virus protein VP39"/>
    <property type="match status" value="1"/>
</dbReference>
<accession>A0A0G0MD59</accession>
<evidence type="ECO:0000313" key="2">
    <source>
        <dbReference type="Proteomes" id="UP000033881"/>
    </source>
</evidence>
<sequence>MTNTLEYILKKIKIIYDEGSLMPIEIPNVGRNNIPEWLNELNFKTGVEIGVGAGEYGVILAKTNPQMQFYGIDPWIPYEGGIEYVDAATLKKLYRKFKEVIAPYPNYKEIRKLSMDAVRDFPNESLDFVYIDANHSEPYITQDITEWYKKLRVGGILSGHDYIQPARRGRKDFVCNVIDATQRFIKEKNIRPWFILGLKAKGNGMVRDATRSWMWVKS</sequence>